<dbReference type="Proteomes" id="UP000706525">
    <property type="component" value="Unassembled WGS sequence"/>
</dbReference>
<gene>
    <name evidence="2" type="ORF">LMG32289_05480</name>
</gene>
<dbReference type="EMBL" id="CAJZAG010000012">
    <property type="protein sequence ID" value="CAG9183990.1"/>
    <property type="molecule type" value="Genomic_DNA"/>
</dbReference>
<comment type="caution">
    <text evidence="2">The sequence shown here is derived from an EMBL/GenBank/DDBJ whole genome shotgun (WGS) entry which is preliminary data.</text>
</comment>
<proteinExistence type="predicted"/>
<organism evidence="2 3">
    <name type="scientific">Cupriavidus pampae</name>
    <dbReference type="NCBI Taxonomy" id="659251"/>
    <lineage>
        <taxon>Bacteria</taxon>
        <taxon>Pseudomonadati</taxon>
        <taxon>Pseudomonadota</taxon>
        <taxon>Betaproteobacteria</taxon>
        <taxon>Burkholderiales</taxon>
        <taxon>Burkholderiaceae</taxon>
        <taxon>Cupriavidus</taxon>
    </lineage>
</organism>
<accession>A0ABN7ZG43</accession>
<protein>
    <recommendedName>
        <fullName evidence="4">Lipoprotein</fullName>
    </recommendedName>
</protein>
<feature type="signal peptide" evidence="1">
    <location>
        <begin position="1"/>
        <end position="24"/>
    </location>
</feature>
<dbReference type="RefSeq" id="WP_223994107.1">
    <property type="nucleotide sequence ID" value="NZ_CAJZAG010000012.1"/>
</dbReference>
<reference evidence="2 3" key="1">
    <citation type="submission" date="2021-08" db="EMBL/GenBank/DDBJ databases">
        <authorList>
            <person name="Peeters C."/>
        </authorList>
    </citation>
    <scope>NUCLEOTIDE SEQUENCE [LARGE SCALE GENOMIC DNA]</scope>
    <source>
        <strain evidence="2 3">LMG 32289</strain>
    </source>
</reference>
<keyword evidence="3" id="KW-1185">Reference proteome</keyword>
<evidence type="ECO:0000313" key="3">
    <source>
        <dbReference type="Proteomes" id="UP000706525"/>
    </source>
</evidence>
<dbReference type="PROSITE" id="PS51257">
    <property type="entry name" value="PROKAR_LIPOPROTEIN"/>
    <property type="match status" value="1"/>
</dbReference>
<evidence type="ECO:0000313" key="2">
    <source>
        <dbReference type="EMBL" id="CAG9183990.1"/>
    </source>
</evidence>
<evidence type="ECO:0000256" key="1">
    <source>
        <dbReference type="SAM" id="SignalP"/>
    </source>
</evidence>
<name>A0ABN7ZG43_9BURK</name>
<evidence type="ECO:0008006" key="4">
    <source>
        <dbReference type="Google" id="ProtNLM"/>
    </source>
</evidence>
<feature type="chain" id="PRO_5045708233" description="Lipoprotein" evidence="1">
    <location>
        <begin position="25"/>
        <end position="137"/>
    </location>
</feature>
<keyword evidence="1" id="KW-0732">Signal</keyword>
<sequence length="137" mass="14188">MKLKMLPVASLVLATMVLTGCDNAGSKLAKASNAFGQCQLSQGSSCQLQPPEGTTVKQTSVTATDDAVLISATLHDKQDCERYAWNASSPSKAFVMQAVVNGTVVAPYGFPALANQVDIECAKAPPFAVSVTVAKAP</sequence>